<keyword evidence="3" id="KW-1185">Reference proteome</keyword>
<evidence type="ECO:0000259" key="1">
    <source>
        <dbReference type="Pfam" id="PF01243"/>
    </source>
</evidence>
<dbReference type="InterPro" id="IPR019920">
    <property type="entry name" value="F420-binding_dom_put"/>
</dbReference>
<dbReference type="SUPFAM" id="SSF50475">
    <property type="entry name" value="FMN-binding split barrel"/>
    <property type="match status" value="1"/>
</dbReference>
<evidence type="ECO:0000313" key="2">
    <source>
        <dbReference type="EMBL" id="GAA4984026.1"/>
    </source>
</evidence>
<dbReference type="Gene3D" id="2.30.110.10">
    <property type="entry name" value="Electron Transport, Fmn-binding Protein, Chain A"/>
    <property type="match status" value="1"/>
</dbReference>
<protein>
    <recommendedName>
        <fullName evidence="1">Pyridoxamine 5'-phosphate oxidase N-terminal domain-containing protein</fullName>
    </recommendedName>
</protein>
<evidence type="ECO:0000313" key="3">
    <source>
        <dbReference type="Proteomes" id="UP001500466"/>
    </source>
</evidence>
<gene>
    <name evidence="2" type="ORF">GCM10023205_62480</name>
</gene>
<comment type="caution">
    <text evidence="2">The sequence shown here is derived from an EMBL/GenBank/DDBJ whole genome shotgun (WGS) entry which is preliminary data.</text>
</comment>
<dbReference type="InterPro" id="IPR011576">
    <property type="entry name" value="Pyridox_Oxase_N"/>
</dbReference>
<dbReference type="NCBIfam" id="TIGR03618">
    <property type="entry name" value="Rv1155_F420"/>
    <property type="match status" value="1"/>
</dbReference>
<feature type="domain" description="Pyridoxamine 5'-phosphate oxidase N-terminal" evidence="1">
    <location>
        <begin position="5"/>
        <end position="134"/>
    </location>
</feature>
<reference evidence="3" key="1">
    <citation type="journal article" date="2019" name="Int. J. Syst. Evol. Microbiol.">
        <title>The Global Catalogue of Microorganisms (GCM) 10K type strain sequencing project: providing services to taxonomists for standard genome sequencing and annotation.</title>
        <authorList>
            <consortium name="The Broad Institute Genomics Platform"/>
            <consortium name="The Broad Institute Genome Sequencing Center for Infectious Disease"/>
            <person name="Wu L."/>
            <person name="Ma J."/>
        </authorList>
    </citation>
    <scope>NUCLEOTIDE SEQUENCE [LARGE SCALE GENOMIC DNA]</scope>
    <source>
        <strain evidence="3">JCM 17986</strain>
    </source>
</reference>
<dbReference type="InterPro" id="IPR012349">
    <property type="entry name" value="Split_barrel_FMN-bd"/>
</dbReference>
<dbReference type="RefSeq" id="WP_345679102.1">
    <property type="nucleotide sequence ID" value="NZ_BAABHS010000027.1"/>
</dbReference>
<dbReference type="Pfam" id="PF01243">
    <property type="entry name" value="PNPOx_N"/>
    <property type="match status" value="1"/>
</dbReference>
<accession>A0ABP9I0K4</accession>
<dbReference type="Proteomes" id="UP001500466">
    <property type="component" value="Unassembled WGS sequence"/>
</dbReference>
<dbReference type="EMBL" id="BAABHS010000027">
    <property type="protein sequence ID" value="GAA4984026.1"/>
    <property type="molecule type" value="Genomic_DNA"/>
</dbReference>
<sequence length="142" mass="16007">MAGPEEFWDLLADRRQGVLATIGPEGLPHLSNVHYVPDTARRLVRISTTAARVKGRNVLRDRRAVLHVPGPDFFTFAVAEGRVSVGVPRKVGEESIDELYALHAAFNGEAPRPAFDERMLRERRFVIRLNVTKLYGLIPPRR</sequence>
<organism evidence="2 3">
    <name type="scientific">Yinghuangia aomiensis</name>
    <dbReference type="NCBI Taxonomy" id="676205"/>
    <lineage>
        <taxon>Bacteria</taxon>
        <taxon>Bacillati</taxon>
        <taxon>Actinomycetota</taxon>
        <taxon>Actinomycetes</taxon>
        <taxon>Kitasatosporales</taxon>
        <taxon>Streptomycetaceae</taxon>
        <taxon>Yinghuangia</taxon>
    </lineage>
</organism>
<name>A0ABP9I0K4_9ACTN</name>
<proteinExistence type="predicted"/>